<dbReference type="STRING" id="1056495.Calag_0375"/>
<dbReference type="HOGENOM" id="CLU_2044289_0_0_2"/>
<keyword evidence="2" id="KW-1185">Reference proteome</keyword>
<evidence type="ECO:0000313" key="2">
    <source>
        <dbReference type="Proteomes" id="UP000010469"/>
    </source>
</evidence>
<organism evidence="1 2">
    <name type="scientific">Caldisphaera lagunensis (strain DSM 15908 / JCM 11604 / ANMR 0165 / IC-154)</name>
    <dbReference type="NCBI Taxonomy" id="1056495"/>
    <lineage>
        <taxon>Archaea</taxon>
        <taxon>Thermoproteota</taxon>
        <taxon>Thermoprotei</taxon>
        <taxon>Acidilobales</taxon>
        <taxon>Caldisphaeraceae</taxon>
        <taxon>Caldisphaera</taxon>
    </lineage>
</organism>
<name>L0A9R1_CALLD</name>
<gene>
    <name evidence="1" type="ordered locus">Calag_0375</name>
</gene>
<dbReference type="KEGG" id="clg:Calag_0375"/>
<reference evidence="2" key="1">
    <citation type="submission" date="2012-03" db="EMBL/GenBank/DDBJ databases">
        <title>Complete genome of Caldisphaera lagunensis DSM 15908.</title>
        <authorList>
            <person name="Lucas S."/>
            <person name="Copeland A."/>
            <person name="Lapidus A."/>
            <person name="Glavina del Rio T."/>
            <person name="Dalin E."/>
            <person name="Tice H."/>
            <person name="Bruce D."/>
            <person name="Goodwin L."/>
            <person name="Pitluck S."/>
            <person name="Peters L."/>
            <person name="Mikhailova N."/>
            <person name="Teshima H."/>
            <person name="Kyrpides N."/>
            <person name="Mavromatis K."/>
            <person name="Ivanova N."/>
            <person name="Brettin T."/>
            <person name="Detter J.C."/>
            <person name="Han C."/>
            <person name="Larimer F."/>
            <person name="Land M."/>
            <person name="Hauser L."/>
            <person name="Markowitz V."/>
            <person name="Cheng J.-F."/>
            <person name="Hugenholtz P."/>
            <person name="Woyke T."/>
            <person name="Wu D."/>
            <person name="Spring S."/>
            <person name="Schroeder M."/>
            <person name="Brambilla E."/>
            <person name="Klenk H.-P."/>
            <person name="Eisen J.A."/>
        </authorList>
    </citation>
    <scope>NUCLEOTIDE SEQUENCE [LARGE SCALE GENOMIC DNA]</scope>
    <source>
        <strain evidence="2">DSM 15908 / JCM 11604 / IC-154</strain>
    </source>
</reference>
<protein>
    <submittedName>
        <fullName evidence="1">Uncharacterized protein</fullName>
    </submittedName>
</protein>
<dbReference type="AlphaFoldDB" id="L0A9R1"/>
<dbReference type="EMBL" id="CP003378">
    <property type="protein sequence ID" value="AFZ70149.1"/>
    <property type="molecule type" value="Genomic_DNA"/>
</dbReference>
<dbReference type="eggNOG" id="arCOG11441">
    <property type="taxonomic scope" value="Archaea"/>
</dbReference>
<sequence>MSMDNEYIKIESNKATIYGIGKPKIIEVPEEIIPWLTRSKILNRILYILINHESFKKRLSNPMSLRSLLVYLYAKKKNIPTYIMAKRVNIAPEQLYRIERGLKKDNLYNVIMIQIDLDSS</sequence>
<proteinExistence type="predicted"/>
<evidence type="ECO:0000313" key="1">
    <source>
        <dbReference type="EMBL" id="AFZ70149.1"/>
    </source>
</evidence>
<dbReference type="InParanoid" id="L0A9R1"/>
<accession>L0A9R1</accession>
<dbReference type="Proteomes" id="UP000010469">
    <property type="component" value="Chromosome"/>
</dbReference>